<dbReference type="KEGG" id="sgn:SGRA_1998"/>
<protein>
    <submittedName>
        <fullName evidence="1">Tetratricopeptide repeat domain protein</fullName>
    </submittedName>
</protein>
<reference evidence="1 2" key="1">
    <citation type="journal article" date="2012" name="Stand. Genomic Sci.">
        <title>Complete genome sequencing and analysis of Saprospira grandis str. Lewin, a predatory marine bacterium.</title>
        <authorList>
            <person name="Saw J.H."/>
            <person name="Yuryev A."/>
            <person name="Kanbe M."/>
            <person name="Hou S."/>
            <person name="Young A.G."/>
            <person name="Aizawa S."/>
            <person name="Alam M."/>
        </authorList>
    </citation>
    <scope>NUCLEOTIDE SEQUENCE [LARGE SCALE GENOMIC DNA]</scope>
    <source>
        <strain evidence="1 2">Lewin</strain>
    </source>
</reference>
<proteinExistence type="predicted"/>
<dbReference type="Gene3D" id="1.25.40.10">
    <property type="entry name" value="Tetratricopeptide repeat domain"/>
    <property type="match status" value="1"/>
</dbReference>
<dbReference type="SMART" id="SM00028">
    <property type="entry name" value="TPR"/>
    <property type="match status" value="2"/>
</dbReference>
<gene>
    <name evidence="1" type="ordered locus">SGRA_1998</name>
</gene>
<dbReference type="InterPro" id="IPR019734">
    <property type="entry name" value="TPR_rpt"/>
</dbReference>
<dbReference type="InterPro" id="IPR011990">
    <property type="entry name" value="TPR-like_helical_dom_sf"/>
</dbReference>
<dbReference type="HOGENOM" id="CLU_949607_0_0_10"/>
<keyword evidence="2" id="KW-1185">Reference proteome</keyword>
<organism evidence="1 2">
    <name type="scientific">Saprospira grandis (strain Lewin)</name>
    <dbReference type="NCBI Taxonomy" id="984262"/>
    <lineage>
        <taxon>Bacteria</taxon>
        <taxon>Pseudomonadati</taxon>
        <taxon>Bacteroidota</taxon>
        <taxon>Saprospiria</taxon>
        <taxon>Saprospirales</taxon>
        <taxon>Saprospiraceae</taxon>
        <taxon>Saprospira</taxon>
    </lineage>
</organism>
<name>H6L291_SAPGL</name>
<accession>H6L291</accession>
<dbReference type="Proteomes" id="UP000007519">
    <property type="component" value="Chromosome"/>
</dbReference>
<evidence type="ECO:0000313" key="2">
    <source>
        <dbReference type="Proteomes" id="UP000007519"/>
    </source>
</evidence>
<evidence type="ECO:0000313" key="1">
    <source>
        <dbReference type="EMBL" id="AFC24729.1"/>
    </source>
</evidence>
<dbReference type="eggNOG" id="ENOG5033KV5">
    <property type="taxonomic scope" value="Bacteria"/>
</dbReference>
<sequence>MEKFYTQIKKFDQLAEQEDYYAALVAGQEAFEILLYSDDDPVVVEPALIGAIDRLQRFIGQLVQLPEIEENEYVEEVLAQMKAELSAYIADESEAEDLGMAIVELARLTHYLKGAADYLKMENLPLGQNADPKLIIAVQEDGSMQLYGRMAEDGLSQEEAQAMMQRFQQLLSPDAQESDLSQLLNLAAQLMVKGALEEAKQAYWQIQEQYPDYQAQCQTGLGACAYYQENFEQAIEHYLLALKAGESEDRCAYNVSESCQALIFATNDRNEKMKWVYFFKEHFPEIDQQFELD</sequence>
<dbReference type="SUPFAM" id="SSF48452">
    <property type="entry name" value="TPR-like"/>
    <property type="match status" value="1"/>
</dbReference>
<dbReference type="RefSeq" id="WP_015692351.1">
    <property type="nucleotide sequence ID" value="NC_016940.1"/>
</dbReference>
<dbReference type="AlphaFoldDB" id="H6L291"/>
<dbReference type="EMBL" id="CP002831">
    <property type="protein sequence ID" value="AFC24729.1"/>
    <property type="molecule type" value="Genomic_DNA"/>
</dbReference>
<dbReference type="OrthoDB" id="9818167at2"/>